<evidence type="ECO:0008006" key="4">
    <source>
        <dbReference type="Google" id="ProtNLM"/>
    </source>
</evidence>
<dbReference type="CDD" id="cd10210">
    <property type="entry name" value="ASKHA_NBD_Arp6"/>
    <property type="match status" value="1"/>
</dbReference>
<dbReference type="SMART" id="SM00268">
    <property type="entry name" value="ACTIN"/>
    <property type="match status" value="1"/>
</dbReference>
<evidence type="ECO:0000256" key="1">
    <source>
        <dbReference type="RuleBase" id="RU000487"/>
    </source>
</evidence>
<protein>
    <recommendedName>
        <fullName evidence="4">Actin-like protein</fullName>
    </recommendedName>
</protein>
<evidence type="ECO:0000313" key="3">
    <source>
        <dbReference type="Proteomes" id="UP000688137"/>
    </source>
</evidence>
<organism evidence="2 3">
    <name type="scientific">Paramecium primaurelia</name>
    <dbReference type="NCBI Taxonomy" id="5886"/>
    <lineage>
        <taxon>Eukaryota</taxon>
        <taxon>Sar</taxon>
        <taxon>Alveolata</taxon>
        <taxon>Ciliophora</taxon>
        <taxon>Intramacronucleata</taxon>
        <taxon>Oligohymenophorea</taxon>
        <taxon>Peniculida</taxon>
        <taxon>Parameciidae</taxon>
        <taxon>Paramecium</taxon>
    </lineage>
</organism>
<keyword evidence="3" id="KW-1185">Reference proteome</keyword>
<dbReference type="AlphaFoldDB" id="A0A8S1N0X1"/>
<dbReference type="InterPro" id="IPR004000">
    <property type="entry name" value="Actin"/>
</dbReference>
<reference evidence="2" key="1">
    <citation type="submission" date="2021-01" db="EMBL/GenBank/DDBJ databases">
        <authorList>
            <consortium name="Genoscope - CEA"/>
            <person name="William W."/>
        </authorList>
    </citation>
    <scope>NUCLEOTIDE SEQUENCE</scope>
</reference>
<comment type="caution">
    <text evidence="2">The sequence shown here is derived from an EMBL/GenBank/DDBJ whole genome shotgun (WGS) entry which is preliminary data.</text>
</comment>
<gene>
    <name evidence="2" type="ORF">PPRIM_AZ9-3.1.T0700039</name>
</gene>
<evidence type="ECO:0000313" key="2">
    <source>
        <dbReference type="EMBL" id="CAD8083396.1"/>
    </source>
</evidence>
<dbReference type="Pfam" id="PF00022">
    <property type="entry name" value="Actin"/>
    <property type="match status" value="1"/>
</dbReference>
<comment type="similarity">
    <text evidence="1">Belongs to the actin family.</text>
</comment>
<dbReference type="OMA" id="DKQINIW"/>
<dbReference type="EMBL" id="CAJJDM010000073">
    <property type="protein sequence ID" value="CAD8083396.1"/>
    <property type="molecule type" value="Genomic_DNA"/>
</dbReference>
<dbReference type="PANTHER" id="PTHR11937">
    <property type="entry name" value="ACTIN"/>
    <property type="match status" value="1"/>
</dbReference>
<proteinExistence type="inferred from homology"/>
<dbReference type="Proteomes" id="UP000688137">
    <property type="component" value="Unassembled WGS sequence"/>
</dbReference>
<sequence>MDNWRQNNQRRFVLDNGSYQIRYGNDVQKHKQLNLVAHLKKTGQMIYDFDSLFDESQVMTYYKPHVRGVLVDFDKQINIWDKFLNPKLLKDCSITYPLQPFTPDQVVNKLFDVMFEYYNVDAFCPINAQKMLYYNVLAKEGVARKQFTYIIDSSHSATYLVPIFDGEIMYSGLRRMDIGGRLLTNQLKDNISFKQFDLKNYFLLSSKIKELLCFVSMNYFQDMKKPKNHFRKYYILPDFEIRREGYAVDLLNVGFLDEKLILDKERITIPEILFRPTEIGLAQKGPTETFFDSLSTIHKDLQGYFAENIYLSGGNSFFSSFYDRLYNEIRQNSSIDWNVNLTHLDDIDSVFQGSLHFNRSSEFQNACFTKAEYQEKGFDNIKQYII</sequence>
<accession>A0A8S1N0X1</accession>
<name>A0A8S1N0X1_PARPR</name>